<dbReference type="EMBL" id="JBBNAF010000013">
    <property type="protein sequence ID" value="KAK9087439.1"/>
    <property type="molecule type" value="Genomic_DNA"/>
</dbReference>
<comment type="caution">
    <text evidence="1">The sequence shown here is derived from an EMBL/GenBank/DDBJ whole genome shotgun (WGS) entry which is preliminary data.</text>
</comment>
<protein>
    <submittedName>
        <fullName evidence="1">Uncharacterized protein</fullName>
    </submittedName>
</protein>
<accession>A0AAP0E6B3</accession>
<name>A0AAP0E6B3_9MAGN</name>
<organism evidence="1 2">
    <name type="scientific">Stephania yunnanensis</name>
    <dbReference type="NCBI Taxonomy" id="152371"/>
    <lineage>
        <taxon>Eukaryota</taxon>
        <taxon>Viridiplantae</taxon>
        <taxon>Streptophyta</taxon>
        <taxon>Embryophyta</taxon>
        <taxon>Tracheophyta</taxon>
        <taxon>Spermatophyta</taxon>
        <taxon>Magnoliopsida</taxon>
        <taxon>Ranunculales</taxon>
        <taxon>Menispermaceae</taxon>
        <taxon>Menispermoideae</taxon>
        <taxon>Cissampelideae</taxon>
        <taxon>Stephania</taxon>
    </lineage>
</organism>
<proteinExistence type="predicted"/>
<evidence type="ECO:0000313" key="1">
    <source>
        <dbReference type="EMBL" id="KAK9087439.1"/>
    </source>
</evidence>
<reference evidence="1 2" key="1">
    <citation type="submission" date="2024-01" db="EMBL/GenBank/DDBJ databases">
        <title>Genome assemblies of Stephania.</title>
        <authorList>
            <person name="Yang L."/>
        </authorList>
    </citation>
    <scope>NUCLEOTIDE SEQUENCE [LARGE SCALE GENOMIC DNA]</scope>
    <source>
        <strain evidence="1">YNDBR</strain>
        <tissue evidence="1">Leaf</tissue>
    </source>
</reference>
<dbReference type="AlphaFoldDB" id="A0AAP0E6B3"/>
<sequence length="74" mass="8494">MLMQVVHHEKSSATTFGTTHQPPPLVPFPLTCTFRLRCGFHVHRATIRYCSWRSSEEVINMDDRLVARPQDGQA</sequence>
<evidence type="ECO:0000313" key="2">
    <source>
        <dbReference type="Proteomes" id="UP001420932"/>
    </source>
</evidence>
<gene>
    <name evidence="1" type="ORF">Syun_029833</name>
</gene>
<keyword evidence="2" id="KW-1185">Reference proteome</keyword>
<dbReference type="Proteomes" id="UP001420932">
    <property type="component" value="Unassembled WGS sequence"/>
</dbReference>